<keyword evidence="4" id="KW-1185">Reference proteome</keyword>
<evidence type="ECO:0000313" key="4">
    <source>
        <dbReference type="Proteomes" id="UP000656881"/>
    </source>
</evidence>
<comment type="caution">
    <text evidence="3">The sequence shown here is derived from an EMBL/GenBank/DDBJ whole genome shotgun (WGS) entry which is preliminary data.</text>
</comment>
<name>A0ABQ2M8J9_9ACTN</name>
<proteinExistence type="predicted"/>
<dbReference type="SUPFAM" id="SSF53335">
    <property type="entry name" value="S-adenosyl-L-methionine-dependent methyltransferases"/>
    <property type="match status" value="1"/>
</dbReference>
<dbReference type="CDD" id="cd02440">
    <property type="entry name" value="AdoMet_MTases"/>
    <property type="match status" value="1"/>
</dbReference>
<dbReference type="Pfam" id="PF13489">
    <property type="entry name" value="Methyltransf_23"/>
    <property type="match status" value="1"/>
</dbReference>
<gene>
    <name evidence="3" type="ORF">GCM10012286_44440</name>
</gene>
<protein>
    <submittedName>
        <fullName evidence="3">NDP-hexose 3-C-methyltransferase</fullName>
    </submittedName>
</protein>
<accession>A0ABQ2M8J9</accession>
<evidence type="ECO:0000313" key="3">
    <source>
        <dbReference type="EMBL" id="GGO48545.1"/>
    </source>
</evidence>
<dbReference type="Gene3D" id="6.20.50.110">
    <property type="entry name" value="Methyltransferase, zinc-binding domain"/>
    <property type="match status" value="1"/>
</dbReference>
<feature type="domain" description="C-methyltransferase" evidence="2">
    <location>
        <begin position="246"/>
        <end position="403"/>
    </location>
</feature>
<dbReference type="Pfam" id="PF08421">
    <property type="entry name" value="Methyltransf_13"/>
    <property type="match status" value="1"/>
</dbReference>
<dbReference type="PANTHER" id="PTHR43861">
    <property type="entry name" value="TRANS-ACONITATE 2-METHYLTRANSFERASE-RELATED"/>
    <property type="match status" value="1"/>
</dbReference>
<dbReference type="RefSeq" id="WP_189175312.1">
    <property type="nucleotide sequence ID" value="NZ_BMNG01000009.1"/>
</dbReference>
<dbReference type="EMBL" id="BMNG01000009">
    <property type="protein sequence ID" value="GGO48545.1"/>
    <property type="molecule type" value="Genomic_DNA"/>
</dbReference>
<dbReference type="InterPro" id="IPR029063">
    <property type="entry name" value="SAM-dependent_MTases_sf"/>
</dbReference>
<dbReference type="Gene3D" id="3.40.50.150">
    <property type="entry name" value="Vaccinia Virus protein VP39"/>
    <property type="match status" value="1"/>
</dbReference>
<feature type="domain" description="Methyltransferase putative zinc binding" evidence="1">
    <location>
        <begin position="7"/>
        <end position="66"/>
    </location>
</feature>
<evidence type="ECO:0000259" key="2">
    <source>
        <dbReference type="Pfam" id="PF08484"/>
    </source>
</evidence>
<dbReference type="Gene3D" id="3.40.50.720">
    <property type="entry name" value="NAD(P)-binding Rossmann-like Domain"/>
    <property type="match status" value="1"/>
</dbReference>
<dbReference type="Pfam" id="PF08484">
    <property type="entry name" value="Methyltransf_14"/>
    <property type="match status" value="1"/>
</dbReference>
<sequence length="408" mass="44927">MPESSACRICGGDVVAFMDFGEQPVSDCFLPPGSSAPEHFYRLVVGACGSCTMVQLLNEVPRERMFHEDYPYFSSGSARMREHFQGVAERFVATELAGDDAFIVELGCNDGVMLKTVAEAGIRHLGVEPSGSVADVTAARGIRVRKDFFEESTARAILAEDGRAAVIYAANTLCHIPYMGSVLRGVRELLAPDGVFVFEDPYFADIVRQTSFDQIYDEHFYYFTARSVAAMARRHGLELVDAERLPVHGGEVRYTLAREGARERAAAVAELLAAEDAAELTARATLERFRDRVLKAGEDLTSLLRDLRAQGKDVVGYGATAKSATVLNYCGIGPELIRYVTDTTPAKQGRLTPGSHIPVVPHQRFTDAYPHYAVLFAWNHAEEIMAKEQSFRDAGGRWIRYVPGVRVS</sequence>
<reference evidence="4" key="1">
    <citation type="journal article" date="2019" name="Int. J. Syst. Evol. Microbiol.">
        <title>The Global Catalogue of Microorganisms (GCM) 10K type strain sequencing project: providing services to taxonomists for standard genome sequencing and annotation.</title>
        <authorList>
            <consortium name="The Broad Institute Genomics Platform"/>
            <consortium name="The Broad Institute Genome Sequencing Center for Infectious Disease"/>
            <person name="Wu L."/>
            <person name="Ma J."/>
        </authorList>
    </citation>
    <scope>NUCLEOTIDE SEQUENCE [LARGE SCALE GENOMIC DNA]</scope>
    <source>
        <strain evidence="4">CGMCC 4.7349</strain>
    </source>
</reference>
<evidence type="ECO:0000259" key="1">
    <source>
        <dbReference type="Pfam" id="PF08421"/>
    </source>
</evidence>
<dbReference type="InterPro" id="IPR013630">
    <property type="entry name" value="Methyltransf_Zn-bd_dom_put"/>
</dbReference>
<dbReference type="Gene3D" id="6.10.250.3100">
    <property type="match status" value="1"/>
</dbReference>
<dbReference type="InterPro" id="IPR038576">
    <property type="entry name" value="Methyltransf_Zn-bd_dom_put_sf"/>
</dbReference>
<organism evidence="3 4">
    <name type="scientific">Streptomyces lasiicapitis</name>
    <dbReference type="NCBI Taxonomy" id="1923961"/>
    <lineage>
        <taxon>Bacteria</taxon>
        <taxon>Bacillati</taxon>
        <taxon>Actinomycetota</taxon>
        <taxon>Actinomycetes</taxon>
        <taxon>Kitasatosporales</taxon>
        <taxon>Streptomycetaceae</taxon>
        <taxon>Streptomyces</taxon>
    </lineage>
</organism>
<dbReference type="InterPro" id="IPR013691">
    <property type="entry name" value="MeTrfase_14"/>
</dbReference>
<dbReference type="PANTHER" id="PTHR43861:SF5">
    <property type="entry name" value="BLL5978 PROTEIN"/>
    <property type="match status" value="1"/>
</dbReference>
<dbReference type="Proteomes" id="UP000656881">
    <property type="component" value="Unassembled WGS sequence"/>
</dbReference>